<gene>
    <name evidence="4" type="ORF">INT47_006134</name>
</gene>
<feature type="region of interest" description="Disordered" evidence="2">
    <location>
        <begin position="713"/>
        <end position="735"/>
    </location>
</feature>
<evidence type="ECO:0000259" key="3">
    <source>
        <dbReference type="PROSITE" id="PS51126"/>
    </source>
</evidence>
<evidence type="ECO:0000256" key="2">
    <source>
        <dbReference type="SAM" id="MobiDB-lite"/>
    </source>
</evidence>
<feature type="repeat" description="ANK" evidence="1">
    <location>
        <begin position="160"/>
        <end position="192"/>
    </location>
</feature>
<sequence length="779" mass="89425">MTNEITNESLCTPPPEQEEGEELRKQYENMSYDEMSSRLAENYKQLSEILGNRISLPTTESSSDDEEEEQDDNKLLDKNDLNSELKKSKLNKAFLKCVSSGDLEKVSGYLSNDATKEFIDINEKDEDGTTPLIYAACFGKFEIAQALLAAGANIDDQDSHGWSALMWATTNNNEKIVKLLLENGASSQTKSSKGRTVFDFVKNDTHKIADMVLASTTSNRDSISSTSSITGYTAADSTSSTSSNAGDNDRYYGYSTDEHYDSFIKHDNECKPELIEEFLRNQNEDDDDDEYDEDYDEDDEFSFEERTERMKPFDWDRCMPDQMFVFGAERLPHILDSIITPNTPPGKPDTFTPANVIFLSARFAHYFSSAELAEDVMEGALQRIGAELKGNTQNVHILSYWMANITRLLYYLKKDAELMVATAEYQLRLSELISETYNYIVNDIGKRITYILELSMLEFDPFSGMMGEVNFVDDWQRFFRRSSTSMQRNNSSQLSSTKSDVIIPSPNTIIHLFSTTYSVFQLYEVHSTIIIQALAQFLHFLSCELFNHILSKKKYLCRSKAVQVRMNLSYIEEWIRDEKLPSSLISYLNPSIQLVQFLQCLSQLDTVESFQSTIKMFDSINTLQIRRCVFNYRYETNEQRIPEEIERFVQQTVDETIRAKQARQSRSFERRRRSGPPMLNKQQSQSLRRSLSGRGDNMNQIIASILTRSSITLEEKPLSSSDDDEDEHDKETNETKDSRFMLPFFIPTTAQLSVTNDHFSLVPVIPDDWLQDLDNSETK</sequence>
<dbReference type="PANTHER" id="PTHR16027:SF6">
    <property type="entry name" value="DILUTE DOMAIN-CONTAINING PROTEIN"/>
    <property type="match status" value="1"/>
</dbReference>
<dbReference type="Gene3D" id="1.25.40.20">
    <property type="entry name" value="Ankyrin repeat-containing domain"/>
    <property type="match status" value="1"/>
</dbReference>
<name>A0A8H7RCS2_9FUNG</name>
<feature type="compositionally biased region" description="Polar residues" evidence="2">
    <location>
        <begin position="1"/>
        <end position="10"/>
    </location>
</feature>
<reference evidence="4" key="1">
    <citation type="submission" date="2020-12" db="EMBL/GenBank/DDBJ databases">
        <title>Metabolic potential, ecology and presence of endohyphal bacteria is reflected in genomic diversity of Mucoromycotina.</title>
        <authorList>
            <person name="Muszewska A."/>
            <person name="Okrasinska A."/>
            <person name="Steczkiewicz K."/>
            <person name="Drgas O."/>
            <person name="Orlowska M."/>
            <person name="Perlinska-Lenart U."/>
            <person name="Aleksandrzak-Piekarczyk T."/>
            <person name="Szatraj K."/>
            <person name="Zielenkiewicz U."/>
            <person name="Pilsyk S."/>
            <person name="Malc E."/>
            <person name="Mieczkowski P."/>
            <person name="Kruszewska J.S."/>
            <person name="Biernat P."/>
            <person name="Pawlowska J."/>
        </authorList>
    </citation>
    <scope>NUCLEOTIDE SEQUENCE</scope>
    <source>
        <strain evidence="4">WA0000017839</strain>
    </source>
</reference>
<feature type="region of interest" description="Disordered" evidence="2">
    <location>
        <begin position="659"/>
        <end position="694"/>
    </location>
</feature>
<dbReference type="InterPro" id="IPR052072">
    <property type="entry name" value="Vascular_dev_regulator"/>
</dbReference>
<dbReference type="GO" id="GO:0051020">
    <property type="term" value="F:GTPase binding"/>
    <property type="evidence" value="ECO:0007669"/>
    <property type="project" value="TreeGrafter"/>
</dbReference>
<feature type="domain" description="Dilute" evidence="3">
    <location>
        <begin position="378"/>
        <end position="655"/>
    </location>
</feature>
<evidence type="ECO:0000256" key="1">
    <source>
        <dbReference type="PROSITE-ProRule" id="PRU00023"/>
    </source>
</evidence>
<dbReference type="Proteomes" id="UP000603453">
    <property type="component" value="Unassembled WGS sequence"/>
</dbReference>
<dbReference type="OrthoDB" id="426293at2759"/>
<feature type="region of interest" description="Disordered" evidence="2">
    <location>
        <begin position="220"/>
        <end position="248"/>
    </location>
</feature>
<dbReference type="CDD" id="cd15473">
    <property type="entry name" value="Myo5p-like_CBD_DIL_ANK"/>
    <property type="match status" value="1"/>
</dbReference>
<dbReference type="EMBL" id="JAEPRD010000020">
    <property type="protein sequence ID" value="KAG2208278.1"/>
    <property type="molecule type" value="Genomic_DNA"/>
</dbReference>
<dbReference type="AlphaFoldDB" id="A0A8H7RCS2"/>
<dbReference type="InterPro" id="IPR002110">
    <property type="entry name" value="Ankyrin_rpt"/>
</dbReference>
<dbReference type="SMART" id="SM01132">
    <property type="entry name" value="DIL"/>
    <property type="match status" value="1"/>
</dbReference>
<dbReference type="InterPro" id="IPR036770">
    <property type="entry name" value="Ankyrin_rpt-contain_sf"/>
</dbReference>
<feature type="compositionally biased region" description="Acidic residues" evidence="2">
    <location>
        <begin position="62"/>
        <end position="71"/>
    </location>
</feature>
<feature type="compositionally biased region" description="Low complexity" evidence="2">
    <location>
        <begin position="682"/>
        <end position="694"/>
    </location>
</feature>
<dbReference type="InterPro" id="IPR037986">
    <property type="entry name" value="Myo5p-like_CBD_DIL"/>
</dbReference>
<organism evidence="4 5">
    <name type="scientific">Mucor saturninus</name>
    <dbReference type="NCBI Taxonomy" id="64648"/>
    <lineage>
        <taxon>Eukaryota</taxon>
        <taxon>Fungi</taxon>
        <taxon>Fungi incertae sedis</taxon>
        <taxon>Mucoromycota</taxon>
        <taxon>Mucoromycotina</taxon>
        <taxon>Mucoromycetes</taxon>
        <taxon>Mucorales</taxon>
        <taxon>Mucorineae</taxon>
        <taxon>Mucoraceae</taxon>
        <taxon>Mucor</taxon>
    </lineage>
</organism>
<feature type="compositionally biased region" description="Acidic residues" evidence="2">
    <location>
        <begin position="284"/>
        <end position="302"/>
    </location>
</feature>
<dbReference type="PROSITE" id="PS50297">
    <property type="entry name" value="ANK_REP_REGION"/>
    <property type="match status" value="2"/>
</dbReference>
<evidence type="ECO:0000313" key="4">
    <source>
        <dbReference type="EMBL" id="KAG2208278.1"/>
    </source>
</evidence>
<keyword evidence="5" id="KW-1185">Reference proteome</keyword>
<dbReference type="SMART" id="SM00248">
    <property type="entry name" value="ANK"/>
    <property type="match status" value="2"/>
</dbReference>
<feature type="region of interest" description="Disordered" evidence="2">
    <location>
        <begin position="1"/>
        <end position="23"/>
    </location>
</feature>
<accession>A0A8H7RCS2</accession>
<proteinExistence type="predicted"/>
<dbReference type="Pfam" id="PF01843">
    <property type="entry name" value="DIL"/>
    <property type="match status" value="1"/>
</dbReference>
<feature type="region of interest" description="Disordered" evidence="2">
    <location>
        <begin position="51"/>
        <end position="80"/>
    </location>
</feature>
<dbReference type="PANTHER" id="PTHR16027">
    <property type="entry name" value="DILUTE DOMAIN-CONTAINING PROTEIN YPR089W"/>
    <property type="match status" value="1"/>
</dbReference>
<keyword evidence="1" id="KW-0040">ANK repeat</keyword>
<dbReference type="Pfam" id="PF12796">
    <property type="entry name" value="Ank_2"/>
    <property type="match status" value="1"/>
</dbReference>
<dbReference type="PROSITE" id="PS51126">
    <property type="entry name" value="DILUTE"/>
    <property type="match status" value="1"/>
</dbReference>
<evidence type="ECO:0000313" key="5">
    <source>
        <dbReference type="Proteomes" id="UP000603453"/>
    </source>
</evidence>
<comment type="caution">
    <text evidence="4">The sequence shown here is derived from an EMBL/GenBank/DDBJ whole genome shotgun (WGS) entry which is preliminary data.</text>
</comment>
<protein>
    <recommendedName>
        <fullName evidence="3">Dilute domain-containing protein</fullName>
    </recommendedName>
</protein>
<feature type="repeat" description="ANK" evidence="1">
    <location>
        <begin position="127"/>
        <end position="159"/>
    </location>
</feature>
<feature type="region of interest" description="Disordered" evidence="2">
    <location>
        <begin position="282"/>
        <end position="302"/>
    </location>
</feature>
<dbReference type="PROSITE" id="PS50088">
    <property type="entry name" value="ANK_REPEAT"/>
    <property type="match status" value="2"/>
</dbReference>
<dbReference type="InterPro" id="IPR002710">
    <property type="entry name" value="Dilute_dom"/>
</dbReference>
<feature type="compositionally biased region" description="Low complexity" evidence="2">
    <location>
        <begin position="220"/>
        <end position="246"/>
    </location>
</feature>
<dbReference type="SUPFAM" id="SSF48403">
    <property type="entry name" value="Ankyrin repeat"/>
    <property type="match status" value="1"/>
</dbReference>